<dbReference type="CDD" id="cd03389">
    <property type="entry name" value="PAP2_lipid_A_1_phosphatase"/>
    <property type="match status" value="1"/>
</dbReference>
<reference evidence="5" key="3">
    <citation type="submission" date="2022-10" db="EMBL/GenBank/DDBJ databases">
        <title>Complete genome sequence of Agrobacterium salinitolerans CFBP5507.</title>
        <authorList>
            <person name="Tchabashvili S."/>
            <person name="Yen H.-C."/>
            <person name="Haryono M."/>
            <person name="Lin Y.-C."/>
            <person name="Lai E.-M."/>
            <person name="Kuo C.-H."/>
        </authorList>
    </citation>
    <scope>NUCLEOTIDE SEQUENCE</scope>
    <source>
        <strain evidence="5">CFBP5507</strain>
    </source>
</reference>
<evidence type="ECO:0000313" key="3">
    <source>
        <dbReference type="EMBL" id="MCZ7937274.1"/>
    </source>
</evidence>
<dbReference type="GeneID" id="79862419"/>
<keyword evidence="1" id="KW-0812">Transmembrane</keyword>
<dbReference type="EMBL" id="CP109968">
    <property type="protein sequence ID" value="UYZ06917.1"/>
    <property type="molecule type" value="Genomic_DNA"/>
</dbReference>
<dbReference type="Proteomes" id="UP001151018">
    <property type="component" value="Unassembled WGS sequence"/>
</dbReference>
<keyword evidence="6" id="KW-1185">Reference proteome</keyword>
<feature type="transmembrane region" description="Helical" evidence="1">
    <location>
        <begin position="187"/>
        <end position="206"/>
    </location>
</feature>
<dbReference type="SMART" id="SM00014">
    <property type="entry name" value="acidPPc"/>
    <property type="match status" value="1"/>
</dbReference>
<evidence type="ECO:0000313" key="5">
    <source>
        <dbReference type="EMBL" id="UYZ06917.1"/>
    </source>
</evidence>
<dbReference type="Pfam" id="PF01569">
    <property type="entry name" value="PAP2"/>
    <property type="match status" value="1"/>
</dbReference>
<feature type="domain" description="Phosphatidic acid phosphatase type 2/haloperoxidase" evidence="2">
    <location>
        <begin position="89"/>
        <end position="202"/>
    </location>
</feature>
<reference evidence="4" key="2">
    <citation type="submission" date="2019-02" db="EMBL/GenBank/DDBJ databases">
        <authorList>
            <person name="Baeyen S."/>
        </authorList>
    </citation>
    <scope>NUCLEOTIDE SEQUENCE</scope>
    <source>
        <strain evidence="4">GBBC3283</strain>
    </source>
</reference>
<reference evidence="4 6" key="1">
    <citation type="journal article" date="2019" name="Appl. Microbiol. Biotechnol.">
        <title>Differential efficiency of wild type rhizogenic strains for rol gene transformation of plants.</title>
        <authorList>
            <person name="Desmet S."/>
            <person name="De Keyser E."/>
            <person name="Van Vaerenbergh J."/>
            <person name="Baeyen S."/>
            <person name="Van Huylenbroeck J."/>
            <person name="Geelen D."/>
            <person name="Dhooghe E."/>
        </authorList>
    </citation>
    <scope>NUCLEOTIDE SEQUENCE [LARGE SCALE GENOMIC DNA]</scope>
    <source>
        <strain evidence="4 6">GBBC3283</strain>
    </source>
</reference>
<protein>
    <submittedName>
        <fullName evidence="3">Phosphatase PAP2 family protein</fullName>
    </submittedName>
</protein>
<dbReference type="PANTHER" id="PTHR14969">
    <property type="entry name" value="SPHINGOSINE-1-PHOSPHATE PHOSPHOHYDROLASE"/>
    <property type="match status" value="1"/>
</dbReference>
<dbReference type="InterPro" id="IPR000326">
    <property type="entry name" value="PAP2/HPO"/>
</dbReference>
<evidence type="ECO:0000313" key="6">
    <source>
        <dbReference type="Proteomes" id="UP000319481"/>
    </source>
</evidence>
<gene>
    <name evidence="5" type="ORF">CFBP5507_11825</name>
    <name evidence="4" type="ORF">EXN23_13700</name>
    <name evidence="3" type="ORF">O9X88_06925</name>
</gene>
<dbReference type="OrthoDB" id="9780507at2"/>
<reference evidence="3" key="4">
    <citation type="submission" date="2022-12" db="EMBL/GenBank/DDBJ databases">
        <title>Draft genome sequences of 22 rhizogenic Agrobacterium biovar 1 strains, the causative agent of hairy root disease.</title>
        <authorList>
            <person name="Kim N."/>
            <person name="Vargas P."/>
            <person name="Rediers H."/>
        </authorList>
    </citation>
    <scope>NUCLEOTIDE SEQUENCE</scope>
    <source>
        <strain evidence="3">ST15.13.006</strain>
    </source>
</reference>
<dbReference type="SUPFAM" id="SSF48317">
    <property type="entry name" value="Acid phosphatase/Vanadium-dependent haloperoxidase"/>
    <property type="match status" value="1"/>
</dbReference>
<dbReference type="Gene3D" id="1.20.144.10">
    <property type="entry name" value="Phosphatidic acid phosphatase type 2/haloperoxidase"/>
    <property type="match status" value="2"/>
</dbReference>
<keyword evidence="1" id="KW-1133">Transmembrane helix</keyword>
<evidence type="ECO:0000259" key="2">
    <source>
        <dbReference type="SMART" id="SM00014"/>
    </source>
</evidence>
<dbReference type="Proteomes" id="UP000319481">
    <property type="component" value="Unassembled WGS sequence"/>
</dbReference>
<evidence type="ECO:0000313" key="4">
    <source>
        <dbReference type="EMBL" id="TRA92591.1"/>
    </source>
</evidence>
<proteinExistence type="predicted"/>
<evidence type="ECO:0000256" key="1">
    <source>
        <dbReference type="SAM" id="Phobius"/>
    </source>
</evidence>
<feature type="transmembrane region" description="Helical" evidence="1">
    <location>
        <begin position="56"/>
        <end position="74"/>
    </location>
</feature>
<dbReference type="EMBL" id="SGNZ01000006">
    <property type="protein sequence ID" value="TRA92591.1"/>
    <property type="molecule type" value="Genomic_DNA"/>
</dbReference>
<sequence>MRRFLVSSGWVFAASLVLVLAFIPFDPRLSESAQALPGGVVSFNRAITDFGTFRWMLYSTGLLAILAYVAARVLKAQTYNGRLRTAWRLLAYFFLTIGTASILVHTLKFLIGRARPELLLEMGAYSLTPFTGDNLYESFPSGHSTAAGVFFGAFAMLMPRFRWVFLLLALVIGVSRVIVGAHYPSDVAAGLLLGMWTAMAFAFIFARSEMLFRFDAHGWPQPKNANLPTADTR</sequence>
<feature type="transmembrane region" description="Helical" evidence="1">
    <location>
        <begin position="86"/>
        <end position="111"/>
    </location>
</feature>
<dbReference type="PANTHER" id="PTHR14969:SF13">
    <property type="entry name" value="AT30094P"/>
    <property type="match status" value="1"/>
</dbReference>
<evidence type="ECO:0000313" key="7">
    <source>
        <dbReference type="Proteomes" id="UP001151018"/>
    </source>
</evidence>
<dbReference type="InterPro" id="IPR036938">
    <property type="entry name" value="PAP2/HPO_sf"/>
</dbReference>
<dbReference type="KEGG" id="asal:CFBP5507_11825"/>
<keyword evidence="1" id="KW-0472">Membrane</keyword>
<organism evidence="3 7">
    <name type="scientific">Agrobacterium salinitolerans</name>
    <dbReference type="NCBI Taxonomy" id="1183413"/>
    <lineage>
        <taxon>Bacteria</taxon>
        <taxon>Pseudomonadati</taxon>
        <taxon>Pseudomonadota</taxon>
        <taxon>Alphaproteobacteria</taxon>
        <taxon>Hyphomicrobiales</taxon>
        <taxon>Rhizobiaceae</taxon>
        <taxon>Rhizobium/Agrobacterium group</taxon>
        <taxon>Agrobacterium</taxon>
    </lineage>
</organism>
<dbReference type="AlphaFoldDB" id="A0A4Z1QMS4"/>
<feature type="transmembrane region" description="Helical" evidence="1">
    <location>
        <begin position="139"/>
        <end position="157"/>
    </location>
</feature>
<dbReference type="Proteomes" id="UP000298735">
    <property type="component" value="Chromosome Circular"/>
</dbReference>
<name>A0A4Z1QMS4_9HYPH</name>
<dbReference type="EMBL" id="JAPZLR010000003">
    <property type="protein sequence ID" value="MCZ7937274.1"/>
    <property type="molecule type" value="Genomic_DNA"/>
</dbReference>
<dbReference type="RefSeq" id="WP_137412253.1">
    <property type="nucleotide sequence ID" value="NZ_CP074393.1"/>
</dbReference>
<feature type="transmembrane region" description="Helical" evidence="1">
    <location>
        <begin position="164"/>
        <end position="181"/>
    </location>
</feature>
<accession>A0A4Z1QMS4</accession>